<accession>A0A1Y2AMW6</accession>
<feature type="compositionally biased region" description="Polar residues" evidence="1">
    <location>
        <begin position="310"/>
        <end position="324"/>
    </location>
</feature>
<name>A0A1Y2AMW6_9TREE</name>
<dbReference type="STRING" id="71784.A0A1Y2AMW6"/>
<evidence type="ECO:0000313" key="2">
    <source>
        <dbReference type="EMBL" id="ORY23918.1"/>
    </source>
</evidence>
<proteinExistence type="predicted"/>
<dbReference type="AlphaFoldDB" id="A0A1Y2AMW6"/>
<comment type="caution">
    <text evidence="2">The sequence shown here is derived from an EMBL/GenBank/DDBJ whole genome shotgun (WGS) entry which is preliminary data.</text>
</comment>
<feature type="region of interest" description="Disordered" evidence="1">
    <location>
        <begin position="298"/>
        <end position="329"/>
    </location>
</feature>
<dbReference type="EMBL" id="MCFC01000074">
    <property type="protein sequence ID" value="ORY23918.1"/>
    <property type="molecule type" value="Genomic_DNA"/>
</dbReference>
<feature type="region of interest" description="Disordered" evidence="1">
    <location>
        <begin position="140"/>
        <end position="181"/>
    </location>
</feature>
<keyword evidence="3" id="KW-1185">Reference proteome</keyword>
<evidence type="ECO:0000256" key="1">
    <source>
        <dbReference type="SAM" id="MobiDB-lite"/>
    </source>
</evidence>
<evidence type="ECO:0000313" key="3">
    <source>
        <dbReference type="Proteomes" id="UP000193986"/>
    </source>
</evidence>
<dbReference type="Proteomes" id="UP000193986">
    <property type="component" value="Unassembled WGS sequence"/>
</dbReference>
<sequence>MRHLQLLPTRTIDSVGISLELYQSPVILYNPHEDDTVASPVHVGLAVTVTCPGSASRQIGGITLTRKVLLKRRLPKSLAWGRWEEIQSVNIQIVGDCLVRKRQRFECSLSLPHGIPETRKTHYDHVVHIISAVVHDIAPNYHTPSSPAPGRPRSSSYAPPTPSTATRPRRRTGESSAPLSRLPIVHETSTALIDEDEDLLSELFERHRRTPGILASCKKTFEIVHCLSPQGDIPVLDHGQVLRLSDSGRVNIRACSDLLVLGSRMDIHLDFNDLTPDTTIHAVSVSLLQETATPIKTALPDLNPTPSPIHPNNTTATRSTSPPRQRQHRPVLSRLSTLWANLKEKPPMPATSILDEYLLLTEGKDHIITAGGFGIRQGACVWRGSAGRAIDGDTADHAAYLDDSKLGALVGPDIMERTTSTLRLHRRCRLPSEVSGANASSATLAPVLAKVSHRIELDIIYSVLGQNELGKPLAPGENGGEGTMRLAKAMVEIELASCVITCSTVQPPSYFFSPTRSTVRRPSIDTARLSFASYDTTSTHLMMHGGSGPSPPPPTNVTVSHSRAFRASNGRVIGGKKVFYAEAEFEEASKVHCRDKGDCACAVMWDGLGRITSGSG</sequence>
<feature type="compositionally biased region" description="Low complexity" evidence="1">
    <location>
        <begin position="151"/>
        <end position="166"/>
    </location>
</feature>
<gene>
    <name evidence="2" type="ORF">BCR39DRAFT_340091</name>
</gene>
<dbReference type="OrthoDB" id="2583313at2759"/>
<reference evidence="2 3" key="1">
    <citation type="submission" date="2016-07" db="EMBL/GenBank/DDBJ databases">
        <title>Pervasive Adenine N6-methylation of Active Genes in Fungi.</title>
        <authorList>
            <consortium name="DOE Joint Genome Institute"/>
            <person name="Mondo S.J."/>
            <person name="Dannebaum R.O."/>
            <person name="Kuo R.C."/>
            <person name="Labutti K."/>
            <person name="Haridas S."/>
            <person name="Kuo A."/>
            <person name="Salamov A."/>
            <person name="Ahrendt S.R."/>
            <person name="Lipzen A."/>
            <person name="Sullivan W."/>
            <person name="Andreopoulos W.B."/>
            <person name="Clum A."/>
            <person name="Lindquist E."/>
            <person name="Daum C."/>
            <person name="Ramamoorthy G.K."/>
            <person name="Gryganskyi A."/>
            <person name="Culley D."/>
            <person name="Magnuson J.K."/>
            <person name="James T.Y."/>
            <person name="O'Malley M.A."/>
            <person name="Stajich J.E."/>
            <person name="Spatafora J.W."/>
            <person name="Visel A."/>
            <person name="Grigoriev I.V."/>
        </authorList>
    </citation>
    <scope>NUCLEOTIDE SEQUENCE [LARGE SCALE GENOMIC DNA]</scope>
    <source>
        <strain evidence="2 3">68-887.2</strain>
    </source>
</reference>
<dbReference type="InParanoid" id="A0A1Y2AMW6"/>
<protein>
    <submittedName>
        <fullName evidence="2">Uncharacterized protein</fullName>
    </submittedName>
</protein>
<organism evidence="2 3">
    <name type="scientific">Naematelia encephala</name>
    <dbReference type="NCBI Taxonomy" id="71784"/>
    <lineage>
        <taxon>Eukaryota</taxon>
        <taxon>Fungi</taxon>
        <taxon>Dikarya</taxon>
        <taxon>Basidiomycota</taxon>
        <taxon>Agaricomycotina</taxon>
        <taxon>Tremellomycetes</taxon>
        <taxon>Tremellales</taxon>
        <taxon>Naemateliaceae</taxon>
        <taxon>Naematelia</taxon>
    </lineage>
</organism>